<protein>
    <submittedName>
        <fullName evidence="2">Uncharacterized protein</fullName>
    </submittedName>
</protein>
<feature type="compositionally biased region" description="Polar residues" evidence="1">
    <location>
        <begin position="8"/>
        <end position="20"/>
    </location>
</feature>
<dbReference type="Proteomes" id="UP000054018">
    <property type="component" value="Unassembled WGS sequence"/>
</dbReference>
<reference evidence="2 3" key="1">
    <citation type="submission" date="2014-04" db="EMBL/GenBank/DDBJ databases">
        <authorList>
            <consortium name="DOE Joint Genome Institute"/>
            <person name="Kuo A."/>
            <person name="Kohler A."/>
            <person name="Costa M.D."/>
            <person name="Nagy L.G."/>
            <person name="Floudas D."/>
            <person name="Copeland A."/>
            <person name="Barry K.W."/>
            <person name="Cichocki N."/>
            <person name="Veneault-Fourrey C."/>
            <person name="LaButti K."/>
            <person name="Lindquist E.A."/>
            <person name="Lipzen A."/>
            <person name="Lundell T."/>
            <person name="Morin E."/>
            <person name="Murat C."/>
            <person name="Sun H."/>
            <person name="Tunlid A."/>
            <person name="Henrissat B."/>
            <person name="Grigoriev I.V."/>
            <person name="Hibbett D.S."/>
            <person name="Martin F."/>
            <person name="Nordberg H.P."/>
            <person name="Cantor M.N."/>
            <person name="Hua S.X."/>
        </authorList>
    </citation>
    <scope>NUCLEOTIDE SEQUENCE [LARGE SCALE GENOMIC DNA]</scope>
    <source>
        <strain evidence="2 3">441</strain>
    </source>
</reference>
<feature type="compositionally biased region" description="Acidic residues" evidence="1">
    <location>
        <begin position="33"/>
        <end position="46"/>
    </location>
</feature>
<organism evidence="2 3">
    <name type="scientific">Pisolithus microcarpus 441</name>
    <dbReference type="NCBI Taxonomy" id="765257"/>
    <lineage>
        <taxon>Eukaryota</taxon>
        <taxon>Fungi</taxon>
        <taxon>Dikarya</taxon>
        <taxon>Basidiomycota</taxon>
        <taxon>Agaricomycotina</taxon>
        <taxon>Agaricomycetes</taxon>
        <taxon>Agaricomycetidae</taxon>
        <taxon>Boletales</taxon>
        <taxon>Sclerodermatineae</taxon>
        <taxon>Pisolithaceae</taxon>
        <taxon>Pisolithus</taxon>
    </lineage>
</organism>
<keyword evidence="3" id="KW-1185">Reference proteome</keyword>
<sequence length="103" mass="11334">APDHETLSNDGYGTPHSSPVKTHKLDRTPEITSVEDDEGDDDDYYSLDDGASDVSEGSSLDANETFANQERQELERRRVLEAAGVIVRDTADNNRRTPLGTEV</sequence>
<dbReference type="HOGENOM" id="CLU_2352336_0_0_1"/>
<feature type="non-terminal residue" evidence="2">
    <location>
        <position position="1"/>
    </location>
</feature>
<evidence type="ECO:0000313" key="3">
    <source>
        <dbReference type="Proteomes" id="UP000054018"/>
    </source>
</evidence>
<name>A0A0C9Y0K2_9AGAM</name>
<evidence type="ECO:0000313" key="2">
    <source>
        <dbReference type="EMBL" id="KIK10746.1"/>
    </source>
</evidence>
<reference evidence="3" key="2">
    <citation type="submission" date="2015-01" db="EMBL/GenBank/DDBJ databases">
        <title>Evolutionary Origins and Diversification of the Mycorrhizal Mutualists.</title>
        <authorList>
            <consortium name="DOE Joint Genome Institute"/>
            <consortium name="Mycorrhizal Genomics Consortium"/>
            <person name="Kohler A."/>
            <person name="Kuo A."/>
            <person name="Nagy L.G."/>
            <person name="Floudas D."/>
            <person name="Copeland A."/>
            <person name="Barry K.W."/>
            <person name="Cichocki N."/>
            <person name="Veneault-Fourrey C."/>
            <person name="LaButti K."/>
            <person name="Lindquist E.A."/>
            <person name="Lipzen A."/>
            <person name="Lundell T."/>
            <person name="Morin E."/>
            <person name="Murat C."/>
            <person name="Riley R."/>
            <person name="Ohm R."/>
            <person name="Sun H."/>
            <person name="Tunlid A."/>
            <person name="Henrissat B."/>
            <person name="Grigoriev I.V."/>
            <person name="Hibbett D.S."/>
            <person name="Martin F."/>
        </authorList>
    </citation>
    <scope>NUCLEOTIDE SEQUENCE [LARGE SCALE GENOMIC DNA]</scope>
    <source>
        <strain evidence="3">441</strain>
    </source>
</reference>
<accession>A0A0C9Y0K2</accession>
<dbReference type="EMBL" id="KN834449">
    <property type="protein sequence ID" value="KIK10746.1"/>
    <property type="molecule type" value="Genomic_DNA"/>
</dbReference>
<proteinExistence type="predicted"/>
<dbReference type="AlphaFoldDB" id="A0A0C9Y0K2"/>
<evidence type="ECO:0000256" key="1">
    <source>
        <dbReference type="SAM" id="MobiDB-lite"/>
    </source>
</evidence>
<feature type="region of interest" description="Disordered" evidence="1">
    <location>
        <begin position="1"/>
        <end position="62"/>
    </location>
</feature>
<dbReference type="OrthoDB" id="10609440at2759"/>
<gene>
    <name evidence="2" type="ORF">PISMIDRAFT_690760</name>
</gene>